<reference evidence="2" key="1">
    <citation type="submission" date="2022-11" db="UniProtKB">
        <authorList>
            <consortium name="WormBaseParasite"/>
        </authorList>
    </citation>
    <scope>IDENTIFICATION</scope>
</reference>
<organism evidence="1 2">
    <name type="scientific">Panagrolaimus superbus</name>
    <dbReference type="NCBI Taxonomy" id="310955"/>
    <lineage>
        <taxon>Eukaryota</taxon>
        <taxon>Metazoa</taxon>
        <taxon>Ecdysozoa</taxon>
        <taxon>Nematoda</taxon>
        <taxon>Chromadorea</taxon>
        <taxon>Rhabditida</taxon>
        <taxon>Tylenchina</taxon>
        <taxon>Panagrolaimomorpha</taxon>
        <taxon>Panagrolaimoidea</taxon>
        <taxon>Panagrolaimidae</taxon>
        <taxon>Panagrolaimus</taxon>
    </lineage>
</organism>
<proteinExistence type="predicted"/>
<dbReference type="AlphaFoldDB" id="A0A914Y1I4"/>
<evidence type="ECO:0000313" key="2">
    <source>
        <dbReference type="WBParaSite" id="PSU_v2.g13316.t1"/>
    </source>
</evidence>
<accession>A0A914Y1I4</accession>
<sequence>MLNKYHALYTQPTFMSDFNALYVTAARRKNIALDNVVAVMNRYLNDGATVEDFPGFPKAPSRPINAYISENRDVDHASLEDIVKLRKEFASGSIDTKPYFDQYAEECKVYIDKVKKYLETHGSELQESHIAHVNSIVTKTFKSINAKPSSSSQKKIKKEKKTAFQWYKDANPELLSSF</sequence>
<name>A0A914Y1I4_9BILA</name>
<protein>
    <submittedName>
        <fullName evidence="2">Uncharacterized protein</fullName>
    </submittedName>
</protein>
<keyword evidence="1" id="KW-1185">Reference proteome</keyword>
<evidence type="ECO:0000313" key="1">
    <source>
        <dbReference type="Proteomes" id="UP000887577"/>
    </source>
</evidence>
<dbReference type="Proteomes" id="UP000887577">
    <property type="component" value="Unplaced"/>
</dbReference>
<dbReference type="WBParaSite" id="PSU_v2.g13316.t1">
    <property type="protein sequence ID" value="PSU_v2.g13316.t1"/>
    <property type="gene ID" value="PSU_v2.g13316"/>
</dbReference>